<evidence type="ECO:0000256" key="6">
    <source>
        <dbReference type="ARBA" id="ARBA00023136"/>
    </source>
</evidence>
<evidence type="ECO:0008006" key="10">
    <source>
        <dbReference type="Google" id="ProtNLM"/>
    </source>
</evidence>
<evidence type="ECO:0000256" key="7">
    <source>
        <dbReference type="SAM" id="Phobius"/>
    </source>
</evidence>
<feature type="transmembrane region" description="Helical" evidence="7">
    <location>
        <begin position="12"/>
        <end position="34"/>
    </location>
</feature>
<keyword evidence="3 7" id="KW-0812">Transmembrane</keyword>
<dbReference type="PANTHER" id="PTHR23033">
    <property type="entry name" value="BETA1,3-GALACTOSYLTRANSFERASE"/>
    <property type="match status" value="1"/>
</dbReference>
<dbReference type="GeneID" id="90039762"/>
<dbReference type="Gene3D" id="3.90.550.50">
    <property type="match status" value="1"/>
</dbReference>
<keyword evidence="9" id="KW-1185">Reference proteome</keyword>
<comment type="similarity">
    <text evidence="2">Belongs to the glycosyltransferase 31 family. Beta3-Gal-T subfamily.</text>
</comment>
<keyword evidence="5 7" id="KW-1133">Transmembrane helix</keyword>
<dbReference type="InterPro" id="IPR026050">
    <property type="entry name" value="C1GALT1/C1GALT1_chp1"/>
</dbReference>
<dbReference type="RefSeq" id="XP_064766848.1">
    <property type="nucleotide sequence ID" value="XM_064914250.1"/>
</dbReference>
<evidence type="ECO:0000313" key="9">
    <source>
        <dbReference type="Proteomes" id="UP001498771"/>
    </source>
</evidence>
<sequence>MDGKRTTLVNKRVTFLIIAAISIFSLFSFFSFMARLGPNKTQSIIALSAPDPPHVSRTELPHPAPGSPSIVQTDYPEGIEDVYLMVKTGATVLWKRLPVHFMTTFKQVPYFQVYSDMAETVGDHHVVDTLQNVSEPLKLTEDFEIYRIQQEMQAGHYNVIPEKNGAITGSKKGWNLDKYKNLPMLQHAWATRPDAKWFIFMDADSYVLWTPLMNWLRTLDHRHALYMGSPAGQPPVQFAHGGSVVVISRGAMLRSFGKDPQYYKQYEAKTIKTCCGDLMVAHALYDSGIKIAKGIDEYPYANFKFLGEPPAIVKAKAANWCKPIMSFHHVDQQDIQRLHEFERDWKSKHDKDEYITYSDVFHWFMRPYMTEGRVEDWDNRSDDRKYSPTDPKAIDAPAHESLENCVAYCEAWSECLGWRYQTGMCALSESVRLGHKRLRQGDDLFDDTKKVTSGWMMDRIREFRAKSGCDRLVHEELQEKAQEKVQVNDDGDVSADSVIVPGLEIPGQRKRKGLFGF</sequence>
<reference evidence="8 9" key="1">
    <citation type="submission" date="2024-03" db="EMBL/GenBank/DDBJ databases">
        <title>Genome-scale model development and genomic sequencing of the oleaginous clade Lipomyces.</title>
        <authorList>
            <consortium name="Lawrence Berkeley National Laboratory"/>
            <person name="Czajka J.J."/>
            <person name="Han Y."/>
            <person name="Kim J."/>
            <person name="Mondo S.J."/>
            <person name="Hofstad B.A."/>
            <person name="Robles A."/>
            <person name="Haridas S."/>
            <person name="Riley R."/>
            <person name="LaButti K."/>
            <person name="Pangilinan J."/>
            <person name="Andreopoulos W."/>
            <person name="Lipzen A."/>
            <person name="Yan J."/>
            <person name="Wang M."/>
            <person name="Ng V."/>
            <person name="Grigoriev I.V."/>
            <person name="Spatafora J.W."/>
            <person name="Magnuson J.K."/>
            <person name="Baker S.E."/>
            <person name="Pomraning K.R."/>
        </authorList>
    </citation>
    <scope>NUCLEOTIDE SEQUENCE [LARGE SCALE GENOMIC DNA]</scope>
    <source>
        <strain evidence="8 9">Phaff 52-87</strain>
    </source>
</reference>
<evidence type="ECO:0000256" key="1">
    <source>
        <dbReference type="ARBA" id="ARBA00004606"/>
    </source>
</evidence>
<evidence type="ECO:0000313" key="8">
    <source>
        <dbReference type="EMBL" id="KAK7203815.1"/>
    </source>
</evidence>
<dbReference type="EMBL" id="JBBJBU010000010">
    <property type="protein sequence ID" value="KAK7203815.1"/>
    <property type="molecule type" value="Genomic_DNA"/>
</dbReference>
<organism evidence="8 9">
    <name type="scientific">Myxozyma melibiosi</name>
    <dbReference type="NCBI Taxonomy" id="54550"/>
    <lineage>
        <taxon>Eukaryota</taxon>
        <taxon>Fungi</taxon>
        <taxon>Dikarya</taxon>
        <taxon>Ascomycota</taxon>
        <taxon>Saccharomycotina</taxon>
        <taxon>Lipomycetes</taxon>
        <taxon>Lipomycetales</taxon>
        <taxon>Lipomycetaceae</taxon>
        <taxon>Myxozyma</taxon>
    </lineage>
</organism>
<evidence type="ECO:0000256" key="5">
    <source>
        <dbReference type="ARBA" id="ARBA00022989"/>
    </source>
</evidence>
<protein>
    <recommendedName>
        <fullName evidence="10">Glycosyltransferase family 31 protein</fullName>
    </recommendedName>
</protein>
<dbReference type="PANTHER" id="PTHR23033:SF47">
    <property type="entry name" value="APPLE DOMAIN-CONTAINING PROTEIN-RELATED"/>
    <property type="match status" value="1"/>
</dbReference>
<evidence type="ECO:0000256" key="3">
    <source>
        <dbReference type="ARBA" id="ARBA00022692"/>
    </source>
</evidence>
<comment type="subcellular location">
    <subcellularLocation>
        <location evidence="1">Membrane</location>
        <topology evidence="1">Single-pass type II membrane protein</topology>
    </subcellularLocation>
</comment>
<keyword evidence="4" id="KW-0735">Signal-anchor</keyword>
<dbReference type="Proteomes" id="UP001498771">
    <property type="component" value="Unassembled WGS sequence"/>
</dbReference>
<evidence type="ECO:0000256" key="4">
    <source>
        <dbReference type="ARBA" id="ARBA00022968"/>
    </source>
</evidence>
<keyword evidence="6 7" id="KW-0472">Membrane</keyword>
<accession>A0ABR1F1U5</accession>
<proteinExistence type="inferred from homology"/>
<comment type="caution">
    <text evidence="8">The sequence shown here is derived from an EMBL/GenBank/DDBJ whole genome shotgun (WGS) entry which is preliminary data.</text>
</comment>
<evidence type="ECO:0000256" key="2">
    <source>
        <dbReference type="ARBA" id="ARBA00006462"/>
    </source>
</evidence>
<gene>
    <name evidence="8" type="ORF">BZA70DRAFT_290893</name>
</gene>
<name>A0ABR1F1U5_9ASCO</name>